<dbReference type="Gene3D" id="3.40.50.2000">
    <property type="entry name" value="Glycogen Phosphorylase B"/>
    <property type="match status" value="2"/>
</dbReference>
<gene>
    <name evidence="3" type="ORF">I7X12_00780</name>
</gene>
<accession>A0A7U3WBJ8</accession>
<dbReference type="Pfam" id="PF00534">
    <property type="entry name" value="Glycos_transf_1"/>
    <property type="match status" value="1"/>
</dbReference>
<dbReference type="Pfam" id="PF13439">
    <property type="entry name" value="Glyco_transf_4"/>
    <property type="match status" value="1"/>
</dbReference>
<keyword evidence="3" id="KW-0808">Transferase</keyword>
<dbReference type="InterPro" id="IPR001296">
    <property type="entry name" value="Glyco_trans_1"/>
</dbReference>
<name>A0A7U3WBJ8_9EURY</name>
<sequence length="365" mass="39718">MTVWFLIGRLDVGGAERTLLDLVSGLGERFDPTIWTIESGGPLADEVPSDVSVRSLDAGSKFDAPAVAKFVRTLRRERPALLQSFLFFDNTLARLAGLTSRETVVITGVRAVPNDRPRHRMLVDRLTMPLSDAVVSNSAAGAEWVVDQGASAARVSVIRNGRDTSRYDQMAPDSYRERLGIPPGPIVGTIGRLIERKGHHDLLDAWPTIRATHDDAQLVVVGDGPEREALHRHAQRVGCRDSVHFLGRRDDVPLLLDLFDVFAFPSHFEGLPGALLEAMCAGLPIVTTPVDGCSELVLDGEHGTHVPVSAPDALANAIVEYLSGPDIARTHGRAAKRRANADFSLEAMVDAFESLYDELLAEERT</sequence>
<evidence type="ECO:0000259" key="1">
    <source>
        <dbReference type="Pfam" id="PF00534"/>
    </source>
</evidence>
<organism evidence="3 4">
    <name type="scientific">Halosimplex litoreum</name>
    <dbReference type="NCBI Taxonomy" id="1198301"/>
    <lineage>
        <taxon>Archaea</taxon>
        <taxon>Methanobacteriati</taxon>
        <taxon>Methanobacteriota</taxon>
        <taxon>Stenosarchaea group</taxon>
        <taxon>Halobacteria</taxon>
        <taxon>Halobacteriales</taxon>
        <taxon>Haloarculaceae</taxon>
        <taxon>Halosimplex</taxon>
    </lineage>
</organism>
<evidence type="ECO:0000313" key="4">
    <source>
        <dbReference type="Proteomes" id="UP000595001"/>
    </source>
</evidence>
<keyword evidence="4" id="KW-1185">Reference proteome</keyword>
<evidence type="ECO:0000259" key="2">
    <source>
        <dbReference type="Pfam" id="PF13439"/>
    </source>
</evidence>
<dbReference type="OrthoDB" id="132546at2157"/>
<dbReference type="InterPro" id="IPR028098">
    <property type="entry name" value="Glyco_trans_4-like_N"/>
</dbReference>
<dbReference type="RefSeq" id="WP_198063751.1">
    <property type="nucleotide sequence ID" value="NZ_CP065856.1"/>
</dbReference>
<dbReference type="KEGG" id="hlt:I7X12_00780"/>
<dbReference type="EMBL" id="CP065856">
    <property type="protein sequence ID" value="QPV64993.1"/>
    <property type="molecule type" value="Genomic_DNA"/>
</dbReference>
<reference evidence="3 4" key="1">
    <citation type="submission" date="2020-12" db="EMBL/GenBank/DDBJ databases">
        <title>Halosimplex halophilum sp. nov. and Halosimplex salinum sp. nov., two new members of the genus Halosimplex.</title>
        <authorList>
            <person name="Cui H.L."/>
        </authorList>
    </citation>
    <scope>NUCLEOTIDE SEQUENCE [LARGE SCALE GENOMIC DNA]</scope>
    <source>
        <strain evidence="3 4">YGH94</strain>
    </source>
</reference>
<dbReference type="GeneID" id="60586983"/>
<feature type="domain" description="Glycosyltransferase subfamily 4-like N-terminal" evidence="2">
    <location>
        <begin position="12"/>
        <end position="166"/>
    </location>
</feature>
<dbReference type="SUPFAM" id="SSF53756">
    <property type="entry name" value="UDP-Glycosyltransferase/glycogen phosphorylase"/>
    <property type="match status" value="1"/>
</dbReference>
<feature type="domain" description="Glycosyl transferase family 1" evidence="1">
    <location>
        <begin position="176"/>
        <end position="337"/>
    </location>
</feature>
<dbReference type="AlphaFoldDB" id="A0A7U3WBJ8"/>
<dbReference type="Proteomes" id="UP000595001">
    <property type="component" value="Chromosome"/>
</dbReference>
<evidence type="ECO:0000313" key="3">
    <source>
        <dbReference type="EMBL" id="QPV64993.1"/>
    </source>
</evidence>
<protein>
    <submittedName>
        <fullName evidence="3">Glycosyltransferase</fullName>
    </submittedName>
</protein>
<proteinExistence type="predicted"/>
<dbReference type="PANTHER" id="PTHR12526">
    <property type="entry name" value="GLYCOSYLTRANSFERASE"/>
    <property type="match status" value="1"/>
</dbReference>
<dbReference type="GO" id="GO:0016740">
    <property type="term" value="F:transferase activity"/>
    <property type="evidence" value="ECO:0007669"/>
    <property type="project" value="UniProtKB-KW"/>
</dbReference>